<evidence type="ECO:0000313" key="2">
    <source>
        <dbReference type="WBParaSite" id="Gr19_v10_g14189.t1"/>
    </source>
</evidence>
<reference evidence="2" key="1">
    <citation type="submission" date="2022-11" db="UniProtKB">
        <authorList>
            <consortium name="WormBaseParasite"/>
        </authorList>
    </citation>
    <scope>IDENTIFICATION</scope>
</reference>
<sequence length="108" mass="11590">MPQNLRIAYHLCLSKLSCITNEAVPRGKCSTLKPLAGHGVAGGHVLGSAGMPPWVLSTISAAVHELHAENCYTVRDWQNGSHGQESNLRLSVKLISDQLHIQANALTV</sequence>
<evidence type="ECO:0000313" key="1">
    <source>
        <dbReference type="Proteomes" id="UP000887572"/>
    </source>
</evidence>
<accession>A0A914H5I5</accession>
<organism evidence="1 2">
    <name type="scientific">Globodera rostochiensis</name>
    <name type="common">Golden nematode worm</name>
    <name type="synonym">Heterodera rostochiensis</name>
    <dbReference type="NCBI Taxonomy" id="31243"/>
    <lineage>
        <taxon>Eukaryota</taxon>
        <taxon>Metazoa</taxon>
        <taxon>Ecdysozoa</taxon>
        <taxon>Nematoda</taxon>
        <taxon>Chromadorea</taxon>
        <taxon>Rhabditida</taxon>
        <taxon>Tylenchina</taxon>
        <taxon>Tylenchomorpha</taxon>
        <taxon>Tylenchoidea</taxon>
        <taxon>Heteroderidae</taxon>
        <taxon>Heteroderinae</taxon>
        <taxon>Globodera</taxon>
    </lineage>
</organism>
<dbReference type="AlphaFoldDB" id="A0A914H5I5"/>
<dbReference type="WBParaSite" id="Gr19_v10_g14189.t1">
    <property type="protein sequence ID" value="Gr19_v10_g14189.t1"/>
    <property type="gene ID" value="Gr19_v10_g14189"/>
</dbReference>
<dbReference type="Proteomes" id="UP000887572">
    <property type="component" value="Unplaced"/>
</dbReference>
<name>A0A914H5I5_GLORO</name>
<proteinExistence type="predicted"/>
<protein>
    <submittedName>
        <fullName evidence="2">Uncharacterized protein</fullName>
    </submittedName>
</protein>
<keyword evidence="1" id="KW-1185">Reference proteome</keyword>